<dbReference type="SUPFAM" id="SSF48726">
    <property type="entry name" value="Immunoglobulin"/>
    <property type="match status" value="1"/>
</dbReference>
<evidence type="ECO:0000256" key="3">
    <source>
        <dbReference type="ARBA" id="ARBA00023170"/>
    </source>
</evidence>
<dbReference type="InterPro" id="IPR003599">
    <property type="entry name" value="Ig_sub"/>
</dbReference>
<name>A0A8C3S8A8_CHESE</name>
<dbReference type="GO" id="GO:0042101">
    <property type="term" value="C:T cell receptor complex"/>
    <property type="evidence" value="ECO:0007669"/>
    <property type="project" value="UniProtKB-KW"/>
</dbReference>
<evidence type="ECO:0000256" key="5">
    <source>
        <dbReference type="ARBA" id="ARBA00043266"/>
    </source>
</evidence>
<organism evidence="7 8">
    <name type="scientific">Chelydra serpentina</name>
    <name type="common">Snapping turtle</name>
    <name type="synonym">Testudo serpentina</name>
    <dbReference type="NCBI Taxonomy" id="8475"/>
    <lineage>
        <taxon>Eukaryota</taxon>
        <taxon>Metazoa</taxon>
        <taxon>Chordata</taxon>
        <taxon>Craniata</taxon>
        <taxon>Vertebrata</taxon>
        <taxon>Euteleostomi</taxon>
        <taxon>Archelosauria</taxon>
        <taxon>Testudinata</taxon>
        <taxon>Testudines</taxon>
        <taxon>Cryptodira</taxon>
        <taxon>Durocryptodira</taxon>
        <taxon>Americhelydia</taxon>
        <taxon>Chelydroidea</taxon>
        <taxon>Chelydridae</taxon>
        <taxon>Chelydra</taxon>
    </lineage>
</organism>
<protein>
    <recommendedName>
        <fullName evidence="6">Ig-like domain-containing protein</fullName>
    </recommendedName>
</protein>
<proteinExistence type="predicted"/>
<keyword evidence="8" id="KW-1185">Reference proteome</keyword>
<dbReference type="InterPro" id="IPR036179">
    <property type="entry name" value="Ig-like_dom_sf"/>
</dbReference>
<dbReference type="Ensembl" id="ENSCSRT00000010426.1">
    <property type="protein sequence ID" value="ENSCSRP00000010063.1"/>
    <property type="gene ID" value="ENSCSRG00000007510.1"/>
</dbReference>
<dbReference type="GO" id="GO:0002250">
    <property type="term" value="P:adaptive immune response"/>
    <property type="evidence" value="ECO:0007669"/>
    <property type="project" value="UniProtKB-KW"/>
</dbReference>
<evidence type="ECO:0000259" key="6">
    <source>
        <dbReference type="PROSITE" id="PS50835"/>
    </source>
</evidence>
<dbReference type="SMART" id="SM00406">
    <property type="entry name" value="IGv"/>
    <property type="match status" value="1"/>
</dbReference>
<keyword evidence="5" id="KW-1279">T cell receptor</keyword>
<reference evidence="7" key="2">
    <citation type="submission" date="2025-09" db="UniProtKB">
        <authorList>
            <consortium name="Ensembl"/>
        </authorList>
    </citation>
    <scope>IDENTIFICATION</scope>
</reference>
<keyword evidence="5" id="KW-0391">Immunity</keyword>
<dbReference type="PANTHER" id="PTHR19367:SF18">
    <property type="entry name" value="T CELL RECEPTOR ALPHA VARIABLE 16"/>
    <property type="match status" value="1"/>
</dbReference>
<dbReference type="InterPro" id="IPR013783">
    <property type="entry name" value="Ig-like_fold"/>
</dbReference>
<accession>A0A8C3S8A8</accession>
<evidence type="ECO:0000313" key="7">
    <source>
        <dbReference type="Ensembl" id="ENSCSRP00000010063.1"/>
    </source>
</evidence>
<dbReference type="Gene3D" id="2.60.40.10">
    <property type="entry name" value="Immunoglobulins"/>
    <property type="match status" value="1"/>
</dbReference>
<dbReference type="Pfam" id="PF07686">
    <property type="entry name" value="V-set"/>
    <property type="match status" value="1"/>
</dbReference>
<dbReference type="SMART" id="SM00409">
    <property type="entry name" value="IG"/>
    <property type="match status" value="1"/>
</dbReference>
<dbReference type="AlphaFoldDB" id="A0A8C3S8A8"/>
<dbReference type="Proteomes" id="UP000694403">
    <property type="component" value="Unplaced"/>
</dbReference>
<dbReference type="PROSITE" id="PS50835">
    <property type="entry name" value="IG_LIKE"/>
    <property type="match status" value="1"/>
</dbReference>
<keyword evidence="1" id="KW-0732">Signal</keyword>
<keyword evidence="2" id="KW-1064">Adaptive immunity</keyword>
<feature type="domain" description="Ig-like" evidence="6">
    <location>
        <begin position="15"/>
        <end position="126"/>
    </location>
</feature>
<sequence length="126" mass="14413">SVQTLDFCYILVNLPRFYSDSVTQTEGSVIIFQGDPLRLNCTYHVTAAYLFWYVHFPNQPPRLLLWNLGREHSDEGIRKGFDATHDKNLKSFHLWKPASELSDSATYYCAVTSHGLIIFPAITSDL</sequence>
<reference evidence="7" key="1">
    <citation type="submission" date="2025-08" db="UniProtKB">
        <authorList>
            <consortium name="Ensembl"/>
        </authorList>
    </citation>
    <scope>IDENTIFICATION</scope>
</reference>
<evidence type="ECO:0000256" key="1">
    <source>
        <dbReference type="ARBA" id="ARBA00022729"/>
    </source>
</evidence>
<dbReference type="InterPro" id="IPR013106">
    <property type="entry name" value="Ig_V-set"/>
</dbReference>
<dbReference type="InterPro" id="IPR051287">
    <property type="entry name" value="TCR_variable_region"/>
</dbReference>
<keyword evidence="3" id="KW-0675">Receptor</keyword>
<evidence type="ECO:0000313" key="8">
    <source>
        <dbReference type="Proteomes" id="UP000694403"/>
    </source>
</evidence>
<evidence type="ECO:0000256" key="2">
    <source>
        <dbReference type="ARBA" id="ARBA00023130"/>
    </source>
</evidence>
<dbReference type="InterPro" id="IPR007110">
    <property type="entry name" value="Ig-like_dom"/>
</dbReference>
<keyword evidence="4" id="KW-0393">Immunoglobulin domain</keyword>
<evidence type="ECO:0000256" key="4">
    <source>
        <dbReference type="ARBA" id="ARBA00023319"/>
    </source>
</evidence>
<dbReference type="PANTHER" id="PTHR19367">
    <property type="entry name" value="T-CELL RECEPTOR ALPHA CHAIN V REGION"/>
    <property type="match status" value="1"/>
</dbReference>